<dbReference type="Proteomes" id="UP000249458">
    <property type="component" value="Unassembled WGS sequence"/>
</dbReference>
<name>A0A364LFG2_9GAMM</name>
<gene>
    <name evidence="1" type="ORF">B1207_14710</name>
</gene>
<evidence type="ECO:0000313" key="2">
    <source>
        <dbReference type="Proteomes" id="UP000249458"/>
    </source>
</evidence>
<dbReference type="RefSeq" id="WP_112220646.1">
    <property type="nucleotide sequence ID" value="NZ_MVJN01000014.1"/>
</dbReference>
<accession>A0A364LFG2</accession>
<proteinExistence type="predicted"/>
<sequence>MGFWQKLKSVSDQYAEVTHCTDSLLFIDMAKKILQQCMTNCAYIYQGYVQIKPFKSYSREYLKRGLELLNDASLNQEEQFKIVMGTLLAAKYYNDQCYSDDMYYRSNPRHLSSEMKDSIKSLLEPYEGKEIFTAEEQCADCSNKINVLSDAVFNEELDLDESFFIKSSLISAEPFNLKLKELCEVYDIKLSLEEQSQTLAWPR</sequence>
<evidence type="ECO:0000313" key="1">
    <source>
        <dbReference type="EMBL" id="RAP34708.1"/>
    </source>
</evidence>
<reference evidence="1 2" key="1">
    <citation type="submission" date="2017-02" db="EMBL/GenBank/DDBJ databases">
        <title>Legionella quilivanii strain from human: case report and whole genome sequencing analysis.</title>
        <authorList>
            <person name="Lalancette C."/>
            <person name="Leduc J.-M."/>
            <person name="Levesque S."/>
            <person name="Fournier E."/>
            <person name="Saoud J."/>
            <person name="Faucher S.P."/>
            <person name="Bernard K."/>
            <person name="Martineau C."/>
            <person name="Longtin J."/>
        </authorList>
    </citation>
    <scope>NUCLEOTIDE SEQUENCE [LARGE SCALE GENOMIC DNA]</scope>
    <source>
        <strain evidence="1 2">ID143958</strain>
    </source>
</reference>
<protein>
    <submittedName>
        <fullName evidence="1">Uncharacterized protein</fullName>
    </submittedName>
</protein>
<organism evidence="1 2">
    <name type="scientific">Legionella quinlivanii</name>
    <dbReference type="NCBI Taxonomy" id="45073"/>
    <lineage>
        <taxon>Bacteria</taxon>
        <taxon>Pseudomonadati</taxon>
        <taxon>Pseudomonadota</taxon>
        <taxon>Gammaproteobacteria</taxon>
        <taxon>Legionellales</taxon>
        <taxon>Legionellaceae</taxon>
        <taxon>Legionella</taxon>
    </lineage>
</organism>
<dbReference type="AlphaFoldDB" id="A0A364LFG2"/>
<comment type="caution">
    <text evidence="1">The sequence shown here is derived from an EMBL/GenBank/DDBJ whole genome shotgun (WGS) entry which is preliminary data.</text>
</comment>
<dbReference type="EMBL" id="MVJN01000014">
    <property type="protein sequence ID" value="RAP34708.1"/>
    <property type="molecule type" value="Genomic_DNA"/>
</dbReference>